<dbReference type="EMBL" id="CP032549">
    <property type="protein sequence ID" value="QIV88312.1"/>
    <property type="molecule type" value="Genomic_DNA"/>
</dbReference>
<dbReference type="Gene3D" id="3.40.50.1110">
    <property type="entry name" value="SGNH hydrolase"/>
    <property type="match status" value="1"/>
</dbReference>
<evidence type="ECO:0000313" key="2">
    <source>
        <dbReference type="Proteomes" id="UP000502331"/>
    </source>
</evidence>
<gene>
    <name evidence="1" type="ORF">D3791_15075</name>
</gene>
<dbReference type="SUPFAM" id="SSF52266">
    <property type="entry name" value="SGNH hydrolase"/>
    <property type="match status" value="1"/>
</dbReference>
<keyword evidence="2" id="KW-1185">Reference proteome</keyword>
<dbReference type="InterPro" id="IPR036514">
    <property type="entry name" value="SGNH_hydro_sf"/>
</dbReference>
<dbReference type="Proteomes" id="UP000502331">
    <property type="component" value="Chromosome"/>
</dbReference>
<keyword evidence="1" id="KW-0378">Hydrolase</keyword>
<proteinExistence type="predicted"/>
<accession>A0A6H0SKS9</accession>
<reference evidence="1 2" key="1">
    <citation type="submission" date="2018-09" db="EMBL/GenBank/DDBJ databases">
        <title>Glutamicibacter mishrai S5-52T (LMG 29155T = KCTC 39846T).</title>
        <authorList>
            <person name="Das S.K."/>
        </authorList>
    </citation>
    <scope>NUCLEOTIDE SEQUENCE [LARGE SCALE GENOMIC DNA]</scope>
    <source>
        <strain evidence="1 2">S5-52</strain>
    </source>
</reference>
<dbReference type="GO" id="GO:0016787">
    <property type="term" value="F:hydrolase activity"/>
    <property type="evidence" value="ECO:0007669"/>
    <property type="project" value="UniProtKB-KW"/>
</dbReference>
<evidence type="ECO:0000313" key="1">
    <source>
        <dbReference type="EMBL" id="QIV88312.1"/>
    </source>
</evidence>
<name>A0A6H0SKS9_9MICC</name>
<dbReference type="AlphaFoldDB" id="A0A6H0SKS9"/>
<protein>
    <submittedName>
        <fullName evidence="1">SGNH/GDSL hydrolase family protein</fullName>
    </submittedName>
</protein>
<organism evidence="1 2">
    <name type="scientific">Glutamicibacter mishrai</name>
    <dbReference type="NCBI Taxonomy" id="1775880"/>
    <lineage>
        <taxon>Bacteria</taxon>
        <taxon>Bacillati</taxon>
        <taxon>Actinomycetota</taxon>
        <taxon>Actinomycetes</taxon>
        <taxon>Micrococcales</taxon>
        <taxon>Micrococcaceae</taxon>
        <taxon>Glutamicibacter</taxon>
    </lineage>
</organism>
<sequence>MKFLVVGDSHTEYFGITNQLRTINKSLRGITCYNKVIHGATVSGVGKLTSTLNVGSDIPKWIKNAKPDFLVLNLGQVDIELGIPFRQYVQGSTSPMSELIDQFVAAYFRYIETLDMPNSRIIIKGINLPTLCYDRDKAIKYITRIVTERFTDSSDDLSKRHSVVQNLKNSYASDILRTELAFRFNSILKGACNELGYGYFDINAHLLDPESGTISPKFVPTGFDHHIIDSLDVRDLHWRELLPVAMGNYWS</sequence>
<dbReference type="RefSeq" id="WP_172512687.1">
    <property type="nucleotide sequence ID" value="NZ_CP032549.1"/>
</dbReference>